<reference evidence="15 16" key="1">
    <citation type="submission" date="2016-10" db="EMBL/GenBank/DDBJ databases">
        <authorList>
            <person name="de Groot N.N."/>
        </authorList>
    </citation>
    <scope>NUCLEOTIDE SEQUENCE [LARGE SCALE GENOMIC DNA]</scope>
    <source>
        <strain evidence="15 16">DSM 25294</strain>
    </source>
</reference>
<evidence type="ECO:0000256" key="8">
    <source>
        <dbReference type="ARBA" id="ARBA00022982"/>
    </source>
</evidence>
<dbReference type="Gene3D" id="2.40.128.110">
    <property type="entry name" value="Lipid/polyisoprenoid-binding, YceI-like"/>
    <property type="match status" value="1"/>
</dbReference>
<keyword evidence="10" id="KW-0408">Iron</keyword>
<sequence length="399" mass="42186">MSLANTHVSYGVVTRAFHWATALVILALLPLGLIAHELPFDTPEQLALKANLFTIHKTLGVTAFLVALARIAWALAQKKPAPLHADKPLEISLAEAVHWLLYGSIVLVPLTGWIEHAATEGFAPIWWPFGQSLPFVPKSPAVAAVASGLHAVLAYALAAALALHLAGVVKHVLIDRDATLARMWNGTVAAASGTATHGRLPHVAAVVILLAVSGLALMGAEAETDHPQAADLAEVVSDWQVQEGTLAITIHQFGSDVTGSFADWTAAITFDEDPTDGRHGSAEVTIAIGSLGLGLGSVTAQALGADFFDAGQHPTATFRADILPGRDGSYIADGSLLLRGVEVPMTMPFTLELDGDTARMWATTEIDRRDFHIGDSQTDEASLAFNVRIEIDLTAQRNG</sequence>
<dbReference type="RefSeq" id="WP_093148981.1">
    <property type="nucleotide sequence ID" value="NZ_FNEK01000003.1"/>
</dbReference>
<dbReference type="InterPro" id="IPR016174">
    <property type="entry name" value="Di-haem_cyt_TM"/>
</dbReference>
<evidence type="ECO:0000256" key="10">
    <source>
        <dbReference type="ARBA" id="ARBA00023004"/>
    </source>
</evidence>
<evidence type="ECO:0000256" key="7">
    <source>
        <dbReference type="ARBA" id="ARBA00022723"/>
    </source>
</evidence>
<dbReference type="GO" id="GO:0005886">
    <property type="term" value="C:plasma membrane"/>
    <property type="evidence" value="ECO:0007669"/>
    <property type="project" value="UniProtKB-SubCell"/>
</dbReference>
<dbReference type="InterPro" id="IPR011577">
    <property type="entry name" value="Cyt_b561_bac/Ni-Hgenase"/>
</dbReference>
<keyword evidence="4" id="KW-1003">Cell membrane</keyword>
<evidence type="ECO:0000313" key="15">
    <source>
        <dbReference type="EMBL" id="SDI48508.1"/>
    </source>
</evidence>
<dbReference type="Pfam" id="PF04264">
    <property type="entry name" value="YceI"/>
    <property type="match status" value="1"/>
</dbReference>
<dbReference type="AlphaFoldDB" id="A0A1G8KYG1"/>
<evidence type="ECO:0000256" key="4">
    <source>
        <dbReference type="ARBA" id="ARBA00022475"/>
    </source>
</evidence>
<dbReference type="SUPFAM" id="SSF101874">
    <property type="entry name" value="YceI-like"/>
    <property type="match status" value="1"/>
</dbReference>
<keyword evidence="7" id="KW-0479">Metal-binding</keyword>
<dbReference type="Gene3D" id="1.20.950.20">
    <property type="entry name" value="Transmembrane di-heme cytochromes, Chain C"/>
    <property type="match status" value="1"/>
</dbReference>
<dbReference type="Pfam" id="PF01292">
    <property type="entry name" value="Ni_hydr_CYTB"/>
    <property type="match status" value="1"/>
</dbReference>
<protein>
    <submittedName>
        <fullName evidence="15">Cytochrome b561</fullName>
    </submittedName>
</protein>
<keyword evidence="8" id="KW-0249">Electron transport</keyword>
<accession>A0A1G8KYG1</accession>
<dbReference type="GO" id="GO:0020037">
    <property type="term" value="F:heme binding"/>
    <property type="evidence" value="ECO:0007669"/>
    <property type="project" value="TreeGrafter"/>
</dbReference>
<comment type="cofactor">
    <cofactor evidence="1">
        <name>heme b</name>
        <dbReference type="ChEBI" id="CHEBI:60344"/>
    </cofactor>
</comment>
<evidence type="ECO:0000256" key="2">
    <source>
        <dbReference type="ARBA" id="ARBA00004651"/>
    </source>
</evidence>
<feature type="transmembrane region" description="Helical" evidence="13">
    <location>
        <begin position="200"/>
        <end position="220"/>
    </location>
</feature>
<evidence type="ECO:0000256" key="6">
    <source>
        <dbReference type="ARBA" id="ARBA00022692"/>
    </source>
</evidence>
<dbReference type="InterPro" id="IPR052168">
    <property type="entry name" value="Cytochrome_b561_oxidase"/>
</dbReference>
<comment type="similarity">
    <text evidence="12">Belongs to the cytochrome b561 family.</text>
</comment>
<evidence type="ECO:0000313" key="16">
    <source>
        <dbReference type="Proteomes" id="UP000199382"/>
    </source>
</evidence>
<dbReference type="InterPro" id="IPR036761">
    <property type="entry name" value="TTHA0802/YceI-like_sf"/>
</dbReference>
<evidence type="ECO:0000256" key="9">
    <source>
        <dbReference type="ARBA" id="ARBA00022989"/>
    </source>
</evidence>
<dbReference type="InterPro" id="IPR007372">
    <property type="entry name" value="Lipid/polyisoprenoid-bd_YceI"/>
</dbReference>
<evidence type="ECO:0000256" key="5">
    <source>
        <dbReference type="ARBA" id="ARBA00022617"/>
    </source>
</evidence>
<gene>
    <name evidence="15" type="ORF">SAMN04488026_1003128</name>
</gene>
<evidence type="ECO:0000256" key="1">
    <source>
        <dbReference type="ARBA" id="ARBA00001970"/>
    </source>
</evidence>
<evidence type="ECO:0000256" key="13">
    <source>
        <dbReference type="SAM" id="Phobius"/>
    </source>
</evidence>
<keyword evidence="5" id="KW-0349">Heme</keyword>
<proteinExistence type="inferred from homology"/>
<dbReference type="GO" id="GO:0046872">
    <property type="term" value="F:metal ion binding"/>
    <property type="evidence" value="ECO:0007669"/>
    <property type="project" value="UniProtKB-KW"/>
</dbReference>
<feature type="transmembrane region" description="Helical" evidence="13">
    <location>
        <begin position="96"/>
        <end position="114"/>
    </location>
</feature>
<dbReference type="GO" id="GO:0022904">
    <property type="term" value="P:respiratory electron transport chain"/>
    <property type="evidence" value="ECO:0007669"/>
    <property type="project" value="InterPro"/>
</dbReference>
<feature type="transmembrane region" description="Helical" evidence="13">
    <location>
        <begin position="141"/>
        <end position="166"/>
    </location>
</feature>
<feature type="transmembrane region" description="Helical" evidence="13">
    <location>
        <begin position="55"/>
        <end position="76"/>
    </location>
</feature>
<dbReference type="PANTHER" id="PTHR30529:SF1">
    <property type="entry name" value="CYTOCHROME B561 HOMOLOG 2"/>
    <property type="match status" value="1"/>
</dbReference>
<evidence type="ECO:0000256" key="3">
    <source>
        <dbReference type="ARBA" id="ARBA00022448"/>
    </source>
</evidence>
<dbReference type="OrthoDB" id="1247465at2"/>
<evidence type="ECO:0000256" key="11">
    <source>
        <dbReference type="ARBA" id="ARBA00023136"/>
    </source>
</evidence>
<keyword evidence="3" id="KW-0813">Transport</keyword>
<dbReference type="SMART" id="SM00867">
    <property type="entry name" value="YceI"/>
    <property type="match status" value="1"/>
</dbReference>
<dbReference type="EMBL" id="FNEK01000003">
    <property type="protein sequence ID" value="SDI48508.1"/>
    <property type="molecule type" value="Genomic_DNA"/>
</dbReference>
<keyword evidence="16" id="KW-1185">Reference proteome</keyword>
<comment type="subcellular location">
    <subcellularLocation>
        <location evidence="2">Cell membrane</location>
        <topology evidence="2">Multi-pass membrane protein</topology>
    </subcellularLocation>
</comment>
<feature type="transmembrane region" description="Helical" evidence="13">
    <location>
        <begin position="12"/>
        <end position="35"/>
    </location>
</feature>
<dbReference type="SUPFAM" id="SSF81342">
    <property type="entry name" value="Transmembrane di-heme cytochromes"/>
    <property type="match status" value="1"/>
</dbReference>
<evidence type="ECO:0000256" key="12">
    <source>
        <dbReference type="ARBA" id="ARBA00037975"/>
    </source>
</evidence>
<dbReference type="Proteomes" id="UP000199382">
    <property type="component" value="Unassembled WGS sequence"/>
</dbReference>
<keyword evidence="9 13" id="KW-1133">Transmembrane helix</keyword>
<keyword evidence="6 13" id="KW-0812">Transmembrane</keyword>
<evidence type="ECO:0000259" key="14">
    <source>
        <dbReference type="SMART" id="SM00867"/>
    </source>
</evidence>
<dbReference type="GO" id="GO:0009055">
    <property type="term" value="F:electron transfer activity"/>
    <property type="evidence" value="ECO:0007669"/>
    <property type="project" value="InterPro"/>
</dbReference>
<name>A0A1G8KYG1_9RHOB</name>
<organism evidence="15 16">
    <name type="scientific">Aliiruegeria lutimaris</name>
    <dbReference type="NCBI Taxonomy" id="571298"/>
    <lineage>
        <taxon>Bacteria</taxon>
        <taxon>Pseudomonadati</taxon>
        <taxon>Pseudomonadota</taxon>
        <taxon>Alphaproteobacteria</taxon>
        <taxon>Rhodobacterales</taxon>
        <taxon>Roseobacteraceae</taxon>
        <taxon>Aliiruegeria</taxon>
    </lineage>
</organism>
<dbReference type="PANTHER" id="PTHR30529">
    <property type="entry name" value="CYTOCHROME B561"/>
    <property type="match status" value="1"/>
</dbReference>
<dbReference type="STRING" id="571298.SAMN04488026_1003128"/>
<keyword evidence="11 13" id="KW-0472">Membrane</keyword>
<feature type="domain" description="Lipid/polyisoprenoid-binding YceI-like" evidence="14">
    <location>
        <begin position="238"/>
        <end position="396"/>
    </location>
</feature>